<dbReference type="PROSITE" id="PS51473">
    <property type="entry name" value="GNK2"/>
    <property type="match status" value="2"/>
</dbReference>
<evidence type="ECO:0000259" key="17">
    <source>
        <dbReference type="PROSITE" id="PS50011"/>
    </source>
</evidence>
<evidence type="ECO:0000256" key="11">
    <source>
        <dbReference type="ARBA" id="ARBA00023136"/>
    </source>
</evidence>
<reference evidence="20" key="1">
    <citation type="submission" date="2025-08" db="UniProtKB">
        <authorList>
            <consortium name="RefSeq"/>
        </authorList>
    </citation>
    <scope>IDENTIFICATION</scope>
    <source>
        <tissue evidence="20">Leaf</tissue>
    </source>
</reference>
<keyword evidence="19" id="KW-1185">Reference proteome</keyword>
<dbReference type="CDD" id="cd14066">
    <property type="entry name" value="STKc_IRAK"/>
    <property type="match status" value="1"/>
</dbReference>
<dbReference type="InterPro" id="IPR000719">
    <property type="entry name" value="Prot_kinase_dom"/>
</dbReference>
<proteinExistence type="predicted"/>
<dbReference type="OrthoDB" id="1372248at2759"/>
<comment type="catalytic activity">
    <reaction evidence="14">
        <text>L-seryl-[protein] + ATP = O-phospho-L-seryl-[protein] + ADP + H(+)</text>
        <dbReference type="Rhea" id="RHEA:17989"/>
        <dbReference type="Rhea" id="RHEA-COMP:9863"/>
        <dbReference type="Rhea" id="RHEA-COMP:11604"/>
        <dbReference type="ChEBI" id="CHEBI:15378"/>
        <dbReference type="ChEBI" id="CHEBI:29999"/>
        <dbReference type="ChEBI" id="CHEBI:30616"/>
        <dbReference type="ChEBI" id="CHEBI:83421"/>
        <dbReference type="ChEBI" id="CHEBI:456216"/>
    </reaction>
</comment>
<evidence type="ECO:0000256" key="7">
    <source>
        <dbReference type="ARBA" id="ARBA00022741"/>
    </source>
</evidence>
<dbReference type="FunFam" id="3.30.200.20:FF:000142">
    <property type="entry name" value="Cysteine-rich receptor-like protein kinase 10"/>
    <property type="match status" value="1"/>
</dbReference>
<dbReference type="InterPro" id="IPR008271">
    <property type="entry name" value="Ser/Thr_kinase_AS"/>
</dbReference>
<dbReference type="InterPro" id="IPR038408">
    <property type="entry name" value="GNK2_sf"/>
</dbReference>
<keyword evidence="10 16" id="KW-1133">Transmembrane helix</keyword>
<dbReference type="Proteomes" id="UP000087766">
    <property type="component" value="Unplaced"/>
</dbReference>
<dbReference type="CDD" id="cd23509">
    <property type="entry name" value="Gnk2-like"/>
    <property type="match status" value="2"/>
</dbReference>
<keyword evidence="2" id="KW-0723">Serine/threonine-protein kinase</keyword>
<dbReference type="FunFam" id="3.30.430.20:FF:000009">
    <property type="entry name" value="Cysteine-rich receptor-like protein kinase 28"/>
    <property type="match status" value="1"/>
</dbReference>
<dbReference type="GO" id="GO:0005524">
    <property type="term" value="F:ATP binding"/>
    <property type="evidence" value="ECO:0007669"/>
    <property type="project" value="UniProtKB-KW"/>
</dbReference>
<dbReference type="Pfam" id="PF01657">
    <property type="entry name" value="Stress-antifung"/>
    <property type="match status" value="2"/>
</dbReference>
<dbReference type="PROSITE" id="PS50011">
    <property type="entry name" value="PROTEIN_KINASE_DOM"/>
    <property type="match status" value="1"/>
</dbReference>
<dbReference type="Gene3D" id="3.30.430.20">
    <property type="entry name" value="Gnk2 domain, C-X8-C-X2-C motif"/>
    <property type="match status" value="2"/>
</dbReference>
<evidence type="ECO:0000313" key="20">
    <source>
        <dbReference type="RefSeq" id="XP_014491834.2"/>
    </source>
</evidence>
<feature type="domain" description="Gnk2-homologous" evidence="18">
    <location>
        <begin position="167"/>
        <end position="272"/>
    </location>
</feature>
<dbReference type="SMART" id="SM00220">
    <property type="entry name" value="S_TKc"/>
    <property type="match status" value="1"/>
</dbReference>
<dbReference type="RefSeq" id="XP_014491834.2">
    <property type="nucleotide sequence ID" value="XM_014636348.2"/>
</dbReference>
<dbReference type="GO" id="GO:0004674">
    <property type="term" value="F:protein serine/threonine kinase activity"/>
    <property type="evidence" value="ECO:0007669"/>
    <property type="project" value="UniProtKB-KW"/>
</dbReference>
<accession>A0A1S3TDJ2</accession>
<dbReference type="PROSITE" id="PS00108">
    <property type="entry name" value="PROTEIN_KINASE_ST"/>
    <property type="match status" value="1"/>
</dbReference>
<evidence type="ECO:0000256" key="15">
    <source>
        <dbReference type="ARBA" id="ARBA00047951"/>
    </source>
</evidence>
<dbReference type="SUPFAM" id="SSF56112">
    <property type="entry name" value="Protein kinase-like (PK-like)"/>
    <property type="match status" value="1"/>
</dbReference>
<name>A0A1S3TDJ2_VIGRR</name>
<dbReference type="GeneID" id="106754336"/>
<evidence type="ECO:0000256" key="2">
    <source>
        <dbReference type="ARBA" id="ARBA00022527"/>
    </source>
</evidence>
<evidence type="ECO:0000256" key="3">
    <source>
        <dbReference type="ARBA" id="ARBA00022679"/>
    </source>
</evidence>
<dbReference type="InterPro" id="IPR011009">
    <property type="entry name" value="Kinase-like_dom_sf"/>
</dbReference>
<evidence type="ECO:0000256" key="5">
    <source>
        <dbReference type="ARBA" id="ARBA00022729"/>
    </source>
</evidence>
<feature type="domain" description="Gnk2-homologous" evidence="18">
    <location>
        <begin position="59"/>
        <end position="161"/>
    </location>
</feature>
<keyword evidence="4 16" id="KW-0812">Transmembrane</keyword>
<keyword evidence="11 16" id="KW-0472">Membrane</keyword>
<dbReference type="InterPro" id="IPR001245">
    <property type="entry name" value="Ser-Thr/Tyr_kinase_cat_dom"/>
</dbReference>
<dbReference type="PANTHER" id="PTHR27002:SF970">
    <property type="entry name" value="CYSTEINE-RICH RECEPTOR-LIKE KINASE"/>
    <property type="match status" value="1"/>
</dbReference>
<evidence type="ECO:0000256" key="12">
    <source>
        <dbReference type="ARBA" id="ARBA00023170"/>
    </source>
</evidence>
<evidence type="ECO:0000256" key="10">
    <source>
        <dbReference type="ARBA" id="ARBA00022989"/>
    </source>
</evidence>
<evidence type="ECO:0000256" key="14">
    <source>
        <dbReference type="ARBA" id="ARBA00047558"/>
    </source>
</evidence>
<keyword evidence="3" id="KW-0808">Transferase</keyword>
<keyword evidence="9" id="KW-0067">ATP-binding</keyword>
<keyword evidence="6" id="KW-0677">Repeat</keyword>
<sequence length="681" mass="76851">MKLMAVKCITSNMFQLLQQILQLSKYFIIGIQRNMRSICFTFLLLLSFRSFIAKAEEEANLGSNCVNSTQQTLSSAYQTNLDRILTWMPLDAATSHGYNHTTIGTNSSVYGLYDCGGDAVGYFCQFCVSTAANQAPQLCPNRVSAVVWNDYCVIRYSNEDFFGKAMTSQIWHSLGTRNISNITEIQKGESFVTSLIRKATNETNQLYYKEGFNLSATESRYSVVQCTRDLTNEACRQCLEDILAEVPKCCEQKVTWMVWSGSCLIRYDDHMFYLLANQPPSAPEPNAQDKLGGNNRSKILIITFSVVGPIFISCFILYCFCHRKRLRKEGLPLSSLHKIQSEEMWNPDLPRIPLITILQSTDNFSEASKLGEGGFGPVYKGTLPDGKQIAVKRLSQFSGQGSEEFNNEVMFIAKLRHRNLVRLLACCSEEKEKILVYEYLPNKSLDFHLFDVEKRKQFDWKRRSSLISGIAKGILYLHEDSQLRVIHRDLKASNVLLDHDMNPKISDFGLARAFEVGQNQANTKRVMGTYGYMAPEYAMEGLFSVKSDVFSFGVLVLEIISGRKNGGFYLSDGENLLVYALRTWYEGKCLELMDSMLEKSFIGSEVERCIQIGLLCVQEDARDRPTMSDVVVMLASDTVAIPKPRHPAFSVGRTATEEVPTSRSSKKLSISDITISITLPR</sequence>
<keyword evidence="8" id="KW-0418">Kinase</keyword>
<dbReference type="Gene3D" id="3.30.200.20">
    <property type="entry name" value="Phosphorylase Kinase, domain 1"/>
    <property type="match status" value="1"/>
</dbReference>
<dbReference type="PANTHER" id="PTHR27002">
    <property type="entry name" value="RECEPTOR-LIKE SERINE/THREONINE-PROTEIN KINASE SD1-8"/>
    <property type="match status" value="1"/>
</dbReference>
<dbReference type="AlphaFoldDB" id="A0A1S3TDJ2"/>
<evidence type="ECO:0000256" key="1">
    <source>
        <dbReference type="ARBA" id="ARBA00004167"/>
    </source>
</evidence>
<protein>
    <submittedName>
        <fullName evidence="20">Cysteine-rich receptor-like protein kinase 10 isoform X1</fullName>
    </submittedName>
</protein>
<evidence type="ECO:0000256" key="13">
    <source>
        <dbReference type="ARBA" id="ARBA00023180"/>
    </source>
</evidence>
<gene>
    <name evidence="20" type="primary">LOC106754336</name>
</gene>
<dbReference type="GO" id="GO:0005886">
    <property type="term" value="C:plasma membrane"/>
    <property type="evidence" value="ECO:0007669"/>
    <property type="project" value="TreeGrafter"/>
</dbReference>
<dbReference type="FunFam" id="1.10.510.10:FF:000129">
    <property type="entry name" value="cysteine-rich receptor-like protein kinase 10"/>
    <property type="match status" value="1"/>
</dbReference>
<feature type="transmembrane region" description="Helical" evidence="16">
    <location>
        <begin position="299"/>
        <end position="321"/>
    </location>
</feature>
<evidence type="ECO:0000259" key="18">
    <source>
        <dbReference type="PROSITE" id="PS51473"/>
    </source>
</evidence>
<evidence type="ECO:0000256" key="8">
    <source>
        <dbReference type="ARBA" id="ARBA00022777"/>
    </source>
</evidence>
<keyword evidence="5" id="KW-0732">Signal</keyword>
<organism evidence="19 20">
    <name type="scientific">Vigna radiata var. radiata</name>
    <name type="common">Mung bean</name>
    <name type="synonym">Phaseolus aureus</name>
    <dbReference type="NCBI Taxonomy" id="3916"/>
    <lineage>
        <taxon>Eukaryota</taxon>
        <taxon>Viridiplantae</taxon>
        <taxon>Streptophyta</taxon>
        <taxon>Embryophyta</taxon>
        <taxon>Tracheophyta</taxon>
        <taxon>Spermatophyta</taxon>
        <taxon>Magnoliopsida</taxon>
        <taxon>eudicotyledons</taxon>
        <taxon>Gunneridae</taxon>
        <taxon>Pentapetalae</taxon>
        <taxon>rosids</taxon>
        <taxon>fabids</taxon>
        <taxon>Fabales</taxon>
        <taxon>Fabaceae</taxon>
        <taxon>Papilionoideae</taxon>
        <taxon>50 kb inversion clade</taxon>
        <taxon>NPAAA clade</taxon>
        <taxon>indigoferoid/millettioid clade</taxon>
        <taxon>Phaseoleae</taxon>
        <taxon>Vigna</taxon>
    </lineage>
</organism>
<keyword evidence="12" id="KW-0675">Receptor</keyword>
<feature type="domain" description="Protein kinase" evidence="17">
    <location>
        <begin position="364"/>
        <end position="649"/>
    </location>
</feature>
<evidence type="ECO:0000313" key="19">
    <source>
        <dbReference type="Proteomes" id="UP000087766"/>
    </source>
</evidence>
<keyword evidence="13" id="KW-0325">Glycoprotein</keyword>
<comment type="catalytic activity">
    <reaction evidence="15">
        <text>L-threonyl-[protein] + ATP = O-phospho-L-threonyl-[protein] + ADP + H(+)</text>
        <dbReference type="Rhea" id="RHEA:46608"/>
        <dbReference type="Rhea" id="RHEA-COMP:11060"/>
        <dbReference type="Rhea" id="RHEA-COMP:11605"/>
        <dbReference type="ChEBI" id="CHEBI:15378"/>
        <dbReference type="ChEBI" id="CHEBI:30013"/>
        <dbReference type="ChEBI" id="CHEBI:30616"/>
        <dbReference type="ChEBI" id="CHEBI:61977"/>
        <dbReference type="ChEBI" id="CHEBI:456216"/>
    </reaction>
</comment>
<evidence type="ECO:0000256" key="16">
    <source>
        <dbReference type="SAM" id="Phobius"/>
    </source>
</evidence>
<evidence type="ECO:0000256" key="4">
    <source>
        <dbReference type="ARBA" id="ARBA00022692"/>
    </source>
</evidence>
<comment type="subcellular location">
    <subcellularLocation>
        <location evidence="1">Membrane</location>
        <topology evidence="1">Single-pass membrane protein</topology>
    </subcellularLocation>
</comment>
<keyword evidence="7" id="KW-0547">Nucleotide-binding</keyword>
<dbReference type="InterPro" id="IPR002902">
    <property type="entry name" value="GNK2"/>
</dbReference>
<dbReference type="Gene3D" id="1.10.510.10">
    <property type="entry name" value="Transferase(Phosphotransferase) domain 1"/>
    <property type="match status" value="1"/>
</dbReference>
<dbReference type="Pfam" id="PF07714">
    <property type="entry name" value="PK_Tyr_Ser-Thr"/>
    <property type="match status" value="1"/>
</dbReference>
<dbReference type="GO" id="GO:0006950">
    <property type="term" value="P:response to stress"/>
    <property type="evidence" value="ECO:0007669"/>
    <property type="project" value="UniProtKB-ARBA"/>
</dbReference>
<evidence type="ECO:0000256" key="6">
    <source>
        <dbReference type="ARBA" id="ARBA00022737"/>
    </source>
</evidence>
<evidence type="ECO:0000256" key="9">
    <source>
        <dbReference type="ARBA" id="ARBA00022840"/>
    </source>
</evidence>